<feature type="region of interest" description="Disordered" evidence="1">
    <location>
        <begin position="20"/>
        <end position="63"/>
    </location>
</feature>
<name>A0AAD7I223_9AGAR</name>
<feature type="compositionally biased region" description="Acidic residues" evidence="1">
    <location>
        <begin position="21"/>
        <end position="39"/>
    </location>
</feature>
<dbReference type="AlphaFoldDB" id="A0AAD7I223"/>
<dbReference type="Proteomes" id="UP001215598">
    <property type="component" value="Unassembled WGS sequence"/>
</dbReference>
<evidence type="ECO:0000313" key="2">
    <source>
        <dbReference type="EMBL" id="KAJ7732399.1"/>
    </source>
</evidence>
<reference evidence="2" key="1">
    <citation type="submission" date="2023-03" db="EMBL/GenBank/DDBJ databases">
        <title>Massive genome expansion in bonnet fungi (Mycena s.s.) driven by repeated elements and novel gene families across ecological guilds.</title>
        <authorList>
            <consortium name="Lawrence Berkeley National Laboratory"/>
            <person name="Harder C.B."/>
            <person name="Miyauchi S."/>
            <person name="Viragh M."/>
            <person name="Kuo A."/>
            <person name="Thoen E."/>
            <person name="Andreopoulos B."/>
            <person name="Lu D."/>
            <person name="Skrede I."/>
            <person name="Drula E."/>
            <person name="Henrissat B."/>
            <person name="Morin E."/>
            <person name="Kohler A."/>
            <person name="Barry K."/>
            <person name="LaButti K."/>
            <person name="Morin E."/>
            <person name="Salamov A."/>
            <person name="Lipzen A."/>
            <person name="Mereny Z."/>
            <person name="Hegedus B."/>
            <person name="Baldrian P."/>
            <person name="Stursova M."/>
            <person name="Weitz H."/>
            <person name="Taylor A."/>
            <person name="Grigoriev I.V."/>
            <person name="Nagy L.G."/>
            <person name="Martin F."/>
            <person name="Kauserud H."/>
        </authorList>
    </citation>
    <scope>NUCLEOTIDE SEQUENCE</scope>
    <source>
        <strain evidence="2">CBHHK182m</strain>
    </source>
</reference>
<keyword evidence="3" id="KW-1185">Reference proteome</keyword>
<gene>
    <name evidence="2" type="ORF">B0H16DRAFT_1581224</name>
</gene>
<organism evidence="2 3">
    <name type="scientific">Mycena metata</name>
    <dbReference type="NCBI Taxonomy" id="1033252"/>
    <lineage>
        <taxon>Eukaryota</taxon>
        <taxon>Fungi</taxon>
        <taxon>Dikarya</taxon>
        <taxon>Basidiomycota</taxon>
        <taxon>Agaricomycotina</taxon>
        <taxon>Agaricomycetes</taxon>
        <taxon>Agaricomycetidae</taxon>
        <taxon>Agaricales</taxon>
        <taxon>Marasmiineae</taxon>
        <taxon>Mycenaceae</taxon>
        <taxon>Mycena</taxon>
    </lineage>
</organism>
<accession>A0AAD7I223</accession>
<protein>
    <submittedName>
        <fullName evidence="2">Uncharacterized protein</fullName>
    </submittedName>
</protein>
<dbReference type="EMBL" id="JARKIB010000145">
    <property type="protein sequence ID" value="KAJ7732399.1"/>
    <property type="molecule type" value="Genomic_DNA"/>
</dbReference>
<evidence type="ECO:0000313" key="3">
    <source>
        <dbReference type="Proteomes" id="UP001215598"/>
    </source>
</evidence>
<evidence type="ECO:0000256" key="1">
    <source>
        <dbReference type="SAM" id="MobiDB-lite"/>
    </source>
</evidence>
<feature type="compositionally biased region" description="Basic and acidic residues" evidence="1">
    <location>
        <begin position="41"/>
        <end position="63"/>
    </location>
</feature>
<comment type="caution">
    <text evidence="2">The sequence shown here is derived from an EMBL/GenBank/DDBJ whole genome shotgun (WGS) entry which is preliminary data.</text>
</comment>
<sequence>MSQTLHFIMMFYSANHNSADCIDDGTEEEDTNQNSEPEESPFTHEDVHEKDRERSPRDSDSEEFVAVHDDTKVEGAHLQDALYDVPTHAHTPTEAHQVWSNSADLEANLVPQIPNHRGTGRNFIHRFFWGLQQGIETRIENIDADTISPFLV</sequence>
<proteinExistence type="predicted"/>